<dbReference type="InterPro" id="IPR036514">
    <property type="entry name" value="SGNH_hydro_sf"/>
</dbReference>
<dbReference type="SUPFAM" id="SSF52266">
    <property type="entry name" value="SGNH hydrolase"/>
    <property type="match status" value="1"/>
</dbReference>
<feature type="domain" description="SGNH hydrolase-type esterase" evidence="3">
    <location>
        <begin position="154"/>
        <end position="382"/>
    </location>
</feature>
<feature type="region of interest" description="Disordered" evidence="1">
    <location>
        <begin position="1"/>
        <end position="37"/>
    </location>
</feature>
<evidence type="ECO:0000313" key="4">
    <source>
        <dbReference type="EMBL" id="ACO66754.1"/>
    </source>
</evidence>
<dbReference type="InParanoid" id="C1EGC5"/>
<dbReference type="PANTHER" id="PTHR30383:SF5">
    <property type="entry name" value="SGNH HYDROLASE-TYPE ESTERASE DOMAIN-CONTAINING PROTEIN"/>
    <property type="match status" value="1"/>
</dbReference>
<dbReference type="KEGG" id="mis:MICPUN_63592"/>
<protein>
    <recommendedName>
        <fullName evidence="3">SGNH hydrolase-type esterase domain-containing protein</fullName>
    </recommendedName>
</protein>
<name>C1EGC5_MICCC</name>
<organism evidence="4 5">
    <name type="scientific">Micromonas commoda (strain RCC299 / NOUM17 / CCMP2709)</name>
    <name type="common">Picoplanktonic green alga</name>
    <dbReference type="NCBI Taxonomy" id="296587"/>
    <lineage>
        <taxon>Eukaryota</taxon>
        <taxon>Viridiplantae</taxon>
        <taxon>Chlorophyta</taxon>
        <taxon>Mamiellophyceae</taxon>
        <taxon>Mamiellales</taxon>
        <taxon>Mamiellaceae</taxon>
        <taxon>Micromonas</taxon>
    </lineage>
</organism>
<evidence type="ECO:0000256" key="1">
    <source>
        <dbReference type="SAM" id="MobiDB-lite"/>
    </source>
</evidence>
<dbReference type="Gene3D" id="3.40.50.1110">
    <property type="entry name" value="SGNH hydrolase"/>
    <property type="match status" value="1"/>
</dbReference>
<dbReference type="PANTHER" id="PTHR30383">
    <property type="entry name" value="THIOESTERASE 1/PROTEASE 1/LYSOPHOSPHOLIPASE L1"/>
    <property type="match status" value="1"/>
</dbReference>
<keyword evidence="2" id="KW-0472">Membrane</keyword>
<dbReference type="GO" id="GO:0004622">
    <property type="term" value="F:phosphatidylcholine lysophospholipase activity"/>
    <property type="evidence" value="ECO:0007669"/>
    <property type="project" value="TreeGrafter"/>
</dbReference>
<dbReference type="EMBL" id="CP001331">
    <property type="protein sequence ID" value="ACO66754.1"/>
    <property type="molecule type" value="Genomic_DNA"/>
</dbReference>
<keyword evidence="2" id="KW-1133">Transmembrane helix</keyword>
<dbReference type="Pfam" id="PF13472">
    <property type="entry name" value="Lipase_GDSL_2"/>
    <property type="match status" value="1"/>
</dbReference>
<accession>C1EGC5</accession>
<sequence length="419" mass="45529">MNPPIDPPGGEIEEAPLPHSSSSGADVESGPGAPPKVPPPAKAWTMIIGAFVVLMFMLASVRTTTAMRQRVRDSTLEQIPNADGSAEKVPVFGPEIPRIRSKGTLCIKHPHHLPIAAEVPPPEPEPQEVNAVAWRKFADALADEAAIDGSKIVLLGDSITEAWRGTQLDIRQKQYDRAGDIIRKTLGDMDPRILAIAGDQTKHLMWRLEHGGFPSEKSPPDYVTLMIGTNDVGAAVRTKNGGWQNGMCVSDDNVGDSLDAVDPTVAGVKAIVEKIRKLAPKARLVVLGLTPRGEKHGKGWSERRSYLQPSLFTAAIDEINRRVEEYVASVEEVNRRRPTKGLFGKRRGVTVFQPCAEGFLKNDGGEIRKDLMRDALHPSGRGLDVLMRCITDGMDKANVEHDRLVAAGEEDAGEDAEQP</sequence>
<dbReference type="GeneID" id="8248426"/>
<dbReference type="eggNOG" id="KOG1388">
    <property type="taxonomic scope" value="Eukaryota"/>
</dbReference>
<dbReference type="InterPro" id="IPR013830">
    <property type="entry name" value="SGNH_hydro"/>
</dbReference>
<keyword evidence="2" id="KW-0812">Transmembrane</keyword>
<proteinExistence type="predicted"/>
<feature type="transmembrane region" description="Helical" evidence="2">
    <location>
        <begin position="43"/>
        <end position="61"/>
    </location>
</feature>
<evidence type="ECO:0000313" key="5">
    <source>
        <dbReference type="Proteomes" id="UP000002009"/>
    </source>
</evidence>
<evidence type="ECO:0000259" key="3">
    <source>
        <dbReference type="Pfam" id="PF13472"/>
    </source>
</evidence>
<dbReference type="Proteomes" id="UP000002009">
    <property type="component" value="Chromosome 13"/>
</dbReference>
<dbReference type="OrthoDB" id="505607at2759"/>
<dbReference type="AlphaFoldDB" id="C1EGC5"/>
<evidence type="ECO:0000256" key="2">
    <source>
        <dbReference type="SAM" id="Phobius"/>
    </source>
</evidence>
<reference evidence="4 5" key="1">
    <citation type="journal article" date="2009" name="Science">
        <title>Green evolution and dynamic adaptations revealed by genomes of the marine picoeukaryotes Micromonas.</title>
        <authorList>
            <person name="Worden A.Z."/>
            <person name="Lee J.H."/>
            <person name="Mock T."/>
            <person name="Rouze P."/>
            <person name="Simmons M.P."/>
            <person name="Aerts A.L."/>
            <person name="Allen A.E."/>
            <person name="Cuvelier M.L."/>
            <person name="Derelle E."/>
            <person name="Everett M.V."/>
            <person name="Foulon E."/>
            <person name="Grimwood J."/>
            <person name="Gundlach H."/>
            <person name="Henrissat B."/>
            <person name="Napoli C."/>
            <person name="McDonald S.M."/>
            <person name="Parker M.S."/>
            <person name="Rombauts S."/>
            <person name="Salamov A."/>
            <person name="Von Dassow P."/>
            <person name="Badger J.H."/>
            <person name="Coutinho P.M."/>
            <person name="Demir E."/>
            <person name="Dubchak I."/>
            <person name="Gentemann C."/>
            <person name="Eikrem W."/>
            <person name="Gready J.E."/>
            <person name="John U."/>
            <person name="Lanier W."/>
            <person name="Lindquist E.A."/>
            <person name="Lucas S."/>
            <person name="Mayer K.F."/>
            <person name="Moreau H."/>
            <person name="Not F."/>
            <person name="Otillar R."/>
            <person name="Panaud O."/>
            <person name="Pangilinan J."/>
            <person name="Paulsen I."/>
            <person name="Piegu B."/>
            <person name="Poliakov A."/>
            <person name="Robbens S."/>
            <person name="Schmutz J."/>
            <person name="Toulza E."/>
            <person name="Wyss T."/>
            <person name="Zelensky A."/>
            <person name="Zhou K."/>
            <person name="Armbrust E.V."/>
            <person name="Bhattacharya D."/>
            <person name="Goodenough U.W."/>
            <person name="Van de Peer Y."/>
            <person name="Grigoriev I.V."/>
        </authorList>
    </citation>
    <scope>NUCLEOTIDE SEQUENCE [LARGE SCALE GENOMIC DNA]</scope>
    <source>
        <strain evidence="5">RCC299 / NOUM17</strain>
    </source>
</reference>
<dbReference type="InterPro" id="IPR051532">
    <property type="entry name" value="Ester_Hydrolysis_Enzymes"/>
</dbReference>
<dbReference type="RefSeq" id="XP_002505496.1">
    <property type="nucleotide sequence ID" value="XM_002505450.1"/>
</dbReference>
<keyword evidence="5" id="KW-1185">Reference proteome</keyword>
<gene>
    <name evidence="4" type="ORF">MICPUN_63592</name>
</gene>